<evidence type="ECO:0000256" key="3">
    <source>
        <dbReference type="PROSITE-ProRule" id="PRU00169"/>
    </source>
</evidence>
<keyword evidence="6" id="KW-1185">Reference proteome</keyword>
<dbReference type="PANTHER" id="PTHR45339:SF1">
    <property type="entry name" value="HYBRID SIGNAL TRANSDUCTION HISTIDINE KINASE J"/>
    <property type="match status" value="1"/>
</dbReference>
<name>A0ABV4YDX8_9CYAN</name>
<dbReference type="PANTHER" id="PTHR45339">
    <property type="entry name" value="HYBRID SIGNAL TRANSDUCTION HISTIDINE KINASE J"/>
    <property type="match status" value="1"/>
</dbReference>
<proteinExistence type="predicted"/>
<accession>A0ABV4YDX8</accession>
<dbReference type="Proteomes" id="UP001576776">
    <property type="component" value="Unassembled WGS sequence"/>
</dbReference>
<evidence type="ECO:0000313" key="5">
    <source>
        <dbReference type="EMBL" id="MFB2936090.1"/>
    </source>
</evidence>
<dbReference type="InterPro" id="IPR011006">
    <property type="entry name" value="CheY-like_superfamily"/>
</dbReference>
<keyword evidence="2" id="KW-0902">Two-component regulatory system</keyword>
<dbReference type="RefSeq" id="WP_413257591.1">
    <property type="nucleotide sequence ID" value="NZ_JBHFNS010000053.1"/>
</dbReference>
<protein>
    <submittedName>
        <fullName evidence="5">Response regulator</fullName>
    </submittedName>
</protein>
<evidence type="ECO:0000259" key="4">
    <source>
        <dbReference type="PROSITE" id="PS50110"/>
    </source>
</evidence>
<dbReference type="SMART" id="SM00448">
    <property type="entry name" value="REC"/>
    <property type="match status" value="1"/>
</dbReference>
<feature type="modified residue" description="4-aspartylphosphate" evidence="3">
    <location>
        <position position="53"/>
    </location>
</feature>
<evidence type="ECO:0000256" key="1">
    <source>
        <dbReference type="ARBA" id="ARBA00022553"/>
    </source>
</evidence>
<dbReference type="InterPro" id="IPR001789">
    <property type="entry name" value="Sig_transdc_resp-reg_receiver"/>
</dbReference>
<dbReference type="EMBL" id="JBHFNS010000053">
    <property type="protein sequence ID" value="MFB2936090.1"/>
    <property type="molecule type" value="Genomic_DNA"/>
</dbReference>
<organism evidence="5 6">
    <name type="scientific">Floridaenema fluviatile BLCC-F154</name>
    <dbReference type="NCBI Taxonomy" id="3153640"/>
    <lineage>
        <taxon>Bacteria</taxon>
        <taxon>Bacillati</taxon>
        <taxon>Cyanobacteriota</taxon>
        <taxon>Cyanophyceae</taxon>
        <taxon>Oscillatoriophycideae</taxon>
        <taxon>Aerosakkonematales</taxon>
        <taxon>Aerosakkonemataceae</taxon>
        <taxon>Floridanema</taxon>
        <taxon>Floridanema fluviatile</taxon>
    </lineage>
</organism>
<reference evidence="5 6" key="1">
    <citation type="submission" date="2024-09" db="EMBL/GenBank/DDBJ databases">
        <title>Floridaenema gen nov. (Aerosakkonemataceae, Aerosakkonematales ord. nov., Cyanobacteria) from benthic tropical and subtropical fresh waters, with the description of four new species.</title>
        <authorList>
            <person name="Moretto J.A."/>
            <person name="Berthold D.E."/>
            <person name="Lefler F.W."/>
            <person name="Huang I.-S."/>
            <person name="Laughinghouse H. IV."/>
        </authorList>
    </citation>
    <scope>NUCLEOTIDE SEQUENCE [LARGE SCALE GENOMIC DNA]</scope>
    <source>
        <strain evidence="5 6">BLCC-F154</strain>
    </source>
</reference>
<dbReference type="Gene3D" id="3.40.50.2300">
    <property type="match status" value="1"/>
</dbReference>
<dbReference type="SUPFAM" id="SSF52172">
    <property type="entry name" value="CheY-like"/>
    <property type="match status" value="1"/>
</dbReference>
<comment type="caution">
    <text evidence="5">The sequence shown here is derived from an EMBL/GenBank/DDBJ whole genome shotgun (WGS) entry which is preliminary data.</text>
</comment>
<dbReference type="PROSITE" id="PS50110">
    <property type="entry name" value="RESPONSE_REGULATORY"/>
    <property type="match status" value="1"/>
</dbReference>
<sequence length="212" mass="24012">PTYKILTVDDKPINRQLLIKLLSPLGFELKEATNGMEAIAIWDEWEPHLIFMDMRMPVMDGYEATKHIKSTTKGNATAIVAVTASVLEEEKAIVLSSGCDDFIRKPFTEHTIFDILAKHLGVKYIYAETKISTSENLTETTLTSTELICMSQEWITQLYQAALEANSKQVLQLVAEIPQTETTLIQSLTKLSRQFEFQQILDLVEPFITNEL</sequence>
<gene>
    <name evidence="5" type="ORF">ACE1B6_12630</name>
</gene>
<dbReference type="Pfam" id="PF00072">
    <property type="entry name" value="Response_reg"/>
    <property type="match status" value="1"/>
</dbReference>
<feature type="domain" description="Response regulatory" evidence="4">
    <location>
        <begin position="4"/>
        <end position="120"/>
    </location>
</feature>
<keyword evidence="1 3" id="KW-0597">Phosphoprotein</keyword>
<evidence type="ECO:0000313" key="6">
    <source>
        <dbReference type="Proteomes" id="UP001576776"/>
    </source>
</evidence>
<evidence type="ECO:0000256" key="2">
    <source>
        <dbReference type="ARBA" id="ARBA00023012"/>
    </source>
</evidence>
<dbReference type="CDD" id="cd17546">
    <property type="entry name" value="REC_hyHK_CKI1_RcsC-like"/>
    <property type="match status" value="1"/>
</dbReference>
<feature type="non-terminal residue" evidence="5">
    <location>
        <position position="1"/>
    </location>
</feature>